<keyword evidence="1" id="KW-0472">Membrane</keyword>
<name>A0A852TDD2_9BACI</name>
<feature type="domain" description="YfjL-like N-terminal" evidence="2">
    <location>
        <begin position="2"/>
        <end position="59"/>
    </location>
</feature>
<dbReference type="Proteomes" id="UP000548423">
    <property type="component" value="Unassembled WGS sequence"/>
</dbReference>
<dbReference type="EMBL" id="JACCBX010000007">
    <property type="protein sequence ID" value="NYE06792.1"/>
    <property type="molecule type" value="Genomic_DNA"/>
</dbReference>
<comment type="caution">
    <text evidence="3">The sequence shown here is derived from an EMBL/GenBank/DDBJ whole genome shotgun (WGS) entry which is preliminary data.</text>
</comment>
<accession>A0A852TDD2</accession>
<protein>
    <recommendedName>
        <fullName evidence="2">YfjL-like N-terminal domain-containing protein</fullName>
    </recommendedName>
</protein>
<organism evidence="3 4">
    <name type="scientific">Neobacillus niacini</name>
    <dbReference type="NCBI Taxonomy" id="86668"/>
    <lineage>
        <taxon>Bacteria</taxon>
        <taxon>Bacillati</taxon>
        <taxon>Bacillota</taxon>
        <taxon>Bacilli</taxon>
        <taxon>Bacillales</taxon>
        <taxon>Bacillaceae</taxon>
        <taxon>Neobacillus</taxon>
    </lineage>
</organism>
<evidence type="ECO:0000313" key="4">
    <source>
        <dbReference type="Proteomes" id="UP000548423"/>
    </source>
</evidence>
<reference evidence="4" key="1">
    <citation type="submission" date="2020-07" db="EMBL/GenBank/DDBJ databases">
        <authorList>
            <person name="Partida-Martinez L."/>
            <person name="Huntemann M."/>
            <person name="Clum A."/>
            <person name="Wang J."/>
            <person name="Palaniappan K."/>
            <person name="Ritter S."/>
            <person name="Chen I.-M."/>
            <person name="Stamatis D."/>
            <person name="Reddy T."/>
            <person name="O'Malley R."/>
            <person name="Daum C."/>
            <person name="Shapiro N."/>
            <person name="Ivanova N."/>
            <person name="Kyrpides N."/>
            <person name="Woyke T."/>
        </authorList>
    </citation>
    <scope>NUCLEOTIDE SEQUENCE [LARGE SCALE GENOMIC DNA]</scope>
    <source>
        <strain evidence="4">AT2.8</strain>
    </source>
</reference>
<proteinExistence type="predicted"/>
<keyword evidence="1" id="KW-1133">Transmembrane helix</keyword>
<dbReference type="AlphaFoldDB" id="A0A852TDD2"/>
<keyword evidence="1" id="KW-0812">Transmembrane</keyword>
<gene>
    <name evidence="3" type="ORF">F4694_003572</name>
</gene>
<reference evidence="4" key="2">
    <citation type="submission" date="2020-08" db="EMBL/GenBank/DDBJ databases">
        <title>The Agave Microbiome: Exploring the role of microbial communities in plant adaptations to desert environments.</title>
        <authorList>
            <person name="Partida-Martinez L.P."/>
        </authorList>
    </citation>
    <scope>NUCLEOTIDE SEQUENCE [LARGE SCALE GENOMIC DNA]</scope>
    <source>
        <strain evidence="4">AT2.8</strain>
    </source>
</reference>
<feature type="transmembrane region" description="Helical" evidence="1">
    <location>
        <begin position="6"/>
        <end position="24"/>
    </location>
</feature>
<evidence type="ECO:0000259" key="2">
    <source>
        <dbReference type="Pfam" id="PF25425"/>
    </source>
</evidence>
<dbReference type="Pfam" id="PF25425">
    <property type="entry name" value="YfjL_N"/>
    <property type="match status" value="1"/>
</dbReference>
<evidence type="ECO:0000313" key="3">
    <source>
        <dbReference type="EMBL" id="NYE06792.1"/>
    </source>
</evidence>
<evidence type="ECO:0000256" key="1">
    <source>
        <dbReference type="SAM" id="Phobius"/>
    </source>
</evidence>
<sequence>MVFAGIILAFSFYAYTVFYGTPWGKQKHETKMQRYITEKYHNEFVVTKMSYNFLSESYQGYAYPKEYPNLLFIIEQDKDAPLGYSDNYPKVMWDSELAANLKAQIKKLFPNLNEGRFKVLQIKDKGEFLGPNIPTYQEANVSIVSTSIPIDIKANWTQVNQQNEILKMKRLSQFLQEEDFPVLMEVRYYENEMNEQAKVFFITDKGKIFEK</sequence>
<dbReference type="InterPro" id="IPR057359">
    <property type="entry name" value="YfjL_N"/>
</dbReference>